<accession>A0AA35SGN7</accession>
<dbReference type="AlphaFoldDB" id="A0AA35SGN7"/>
<comment type="caution">
    <text evidence="1">The sequence shown here is derived from an EMBL/GenBank/DDBJ whole genome shotgun (WGS) entry which is preliminary data.</text>
</comment>
<evidence type="ECO:0000313" key="1">
    <source>
        <dbReference type="EMBL" id="CAI8029279.1"/>
    </source>
</evidence>
<gene>
    <name evidence="1" type="ORF">GBAR_LOCUS16636</name>
</gene>
<protein>
    <submittedName>
        <fullName evidence="1">Uncharacterized protein</fullName>
    </submittedName>
</protein>
<reference evidence="1" key="1">
    <citation type="submission" date="2023-03" db="EMBL/GenBank/DDBJ databases">
        <authorList>
            <person name="Steffen K."/>
            <person name="Cardenas P."/>
        </authorList>
    </citation>
    <scope>NUCLEOTIDE SEQUENCE</scope>
</reference>
<keyword evidence="2" id="KW-1185">Reference proteome</keyword>
<proteinExistence type="predicted"/>
<dbReference type="Proteomes" id="UP001174909">
    <property type="component" value="Unassembled WGS sequence"/>
</dbReference>
<dbReference type="EMBL" id="CASHTH010002394">
    <property type="protein sequence ID" value="CAI8029279.1"/>
    <property type="molecule type" value="Genomic_DNA"/>
</dbReference>
<organism evidence="1 2">
    <name type="scientific">Geodia barretti</name>
    <name type="common">Barrett's horny sponge</name>
    <dbReference type="NCBI Taxonomy" id="519541"/>
    <lineage>
        <taxon>Eukaryota</taxon>
        <taxon>Metazoa</taxon>
        <taxon>Porifera</taxon>
        <taxon>Demospongiae</taxon>
        <taxon>Heteroscleromorpha</taxon>
        <taxon>Tetractinellida</taxon>
        <taxon>Astrophorina</taxon>
        <taxon>Geodiidae</taxon>
        <taxon>Geodia</taxon>
    </lineage>
</organism>
<name>A0AA35SGN7_GEOBA</name>
<sequence length="67" mass="7427">GPCVALCLLQRLVIKRTAVTENELTAGFTPSDILAEAKDMSSELGPDDEDGILQEYVQEVEQLRMEF</sequence>
<evidence type="ECO:0000313" key="2">
    <source>
        <dbReference type="Proteomes" id="UP001174909"/>
    </source>
</evidence>
<feature type="non-terminal residue" evidence="1">
    <location>
        <position position="67"/>
    </location>
</feature>